<reference evidence="3 4" key="1">
    <citation type="submission" date="2016-11" db="EMBL/GenBank/DDBJ databases">
        <authorList>
            <person name="Jaros S."/>
            <person name="Januszkiewicz K."/>
            <person name="Wedrychowicz H."/>
        </authorList>
    </citation>
    <scope>NUCLEOTIDE SEQUENCE [LARGE SCALE GENOMIC DNA]</scope>
    <source>
        <strain evidence="3 4">GAS95</strain>
    </source>
</reference>
<feature type="compositionally biased region" description="Basic and acidic residues" evidence="1">
    <location>
        <begin position="61"/>
        <end position="73"/>
    </location>
</feature>
<proteinExistence type="predicted"/>
<feature type="region of interest" description="Disordered" evidence="1">
    <location>
        <begin position="49"/>
        <end position="85"/>
    </location>
</feature>
<protein>
    <submittedName>
        <fullName evidence="3">Uncharacterized protein</fullName>
    </submittedName>
</protein>
<dbReference type="Proteomes" id="UP000185151">
    <property type="component" value="Unassembled WGS sequence"/>
</dbReference>
<feature type="signal peptide" evidence="2">
    <location>
        <begin position="1"/>
        <end position="22"/>
    </location>
</feature>
<organism evidence="3 4">
    <name type="scientific">Paraburkholderia phenazinium</name>
    <dbReference type="NCBI Taxonomy" id="60549"/>
    <lineage>
        <taxon>Bacteria</taxon>
        <taxon>Pseudomonadati</taxon>
        <taxon>Pseudomonadota</taxon>
        <taxon>Betaproteobacteria</taxon>
        <taxon>Burkholderiales</taxon>
        <taxon>Burkholderiaceae</taxon>
        <taxon>Paraburkholderia</taxon>
    </lineage>
</organism>
<keyword evidence="2" id="KW-0732">Signal</keyword>
<evidence type="ECO:0000313" key="4">
    <source>
        <dbReference type="Proteomes" id="UP000185151"/>
    </source>
</evidence>
<sequence length="85" mass="8698">MKKTVSTGLAIISVALCSSAMGQSAGSLISTMGGTWLDFGSSSATSLRSSSAAGVFTSSGQDKRDDRLRRGQRSDGVVQQDADHG</sequence>
<evidence type="ECO:0000256" key="2">
    <source>
        <dbReference type="SAM" id="SignalP"/>
    </source>
</evidence>
<name>A0A1N6I5S4_9BURK</name>
<gene>
    <name evidence="3" type="ORF">SAMN05444165_1837</name>
</gene>
<feature type="chain" id="PRO_5013111225" evidence="2">
    <location>
        <begin position="23"/>
        <end position="85"/>
    </location>
</feature>
<accession>A0A1N6I5S4</accession>
<evidence type="ECO:0000256" key="1">
    <source>
        <dbReference type="SAM" id="MobiDB-lite"/>
    </source>
</evidence>
<dbReference type="EMBL" id="FSRU01000001">
    <property type="protein sequence ID" value="SIO27396.1"/>
    <property type="molecule type" value="Genomic_DNA"/>
</dbReference>
<dbReference type="AlphaFoldDB" id="A0A1N6I5S4"/>
<evidence type="ECO:0000313" key="3">
    <source>
        <dbReference type="EMBL" id="SIO27396.1"/>
    </source>
</evidence>
<keyword evidence="4" id="KW-1185">Reference proteome</keyword>